<reference evidence="11" key="1">
    <citation type="journal article" date="2021" name="PeerJ">
        <title>Extensive microbial diversity within the chicken gut microbiome revealed by metagenomics and culture.</title>
        <authorList>
            <person name="Gilroy R."/>
            <person name="Ravi A."/>
            <person name="Getino M."/>
            <person name="Pursley I."/>
            <person name="Horton D.L."/>
            <person name="Alikhan N.F."/>
            <person name="Baker D."/>
            <person name="Gharbi K."/>
            <person name="Hall N."/>
            <person name="Watson M."/>
            <person name="Adriaenssens E.M."/>
            <person name="Foster-Nyarko E."/>
            <person name="Jarju S."/>
            <person name="Secka A."/>
            <person name="Antonio M."/>
            <person name="Oren A."/>
            <person name="Chaudhuri R.R."/>
            <person name="La Ragione R."/>
            <person name="Hildebrand F."/>
            <person name="Pallen M.J."/>
        </authorList>
    </citation>
    <scope>NUCLEOTIDE SEQUENCE</scope>
    <source>
        <strain evidence="11">Gambia15-2214</strain>
    </source>
</reference>
<keyword evidence="7" id="KW-0460">Magnesium</keyword>
<dbReference type="CDD" id="cd03429">
    <property type="entry name" value="NUDIX_NADH_pyrophosphatase_Nudt13"/>
    <property type="match status" value="1"/>
</dbReference>
<comment type="similarity">
    <text evidence="3">Belongs to the Nudix hydrolase family. NudC subfamily.</text>
</comment>
<evidence type="ECO:0000256" key="2">
    <source>
        <dbReference type="ARBA" id="ARBA00001947"/>
    </source>
</evidence>
<evidence type="ECO:0000256" key="4">
    <source>
        <dbReference type="ARBA" id="ARBA00012381"/>
    </source>
</evidence>
<evidence type="ECO:0000256" key="6">
    <source>
        <dbReference type="ARBA" id="ARBA00022801"/>
    </source>
</evidence>
<dbReference type="InterPro" id="IPR049734">
    <property type="entry name" value="NudC-like_C"/>
</dbReference>
<reference evidence="11" key="2">
    <citation type="submission" date="2021-04" db="EMBL/GenBank/DDBJ databases">
        <authorList>
            <person name="Gilroy R."/>
        </authorList>
    </citation>
    <scope>NUCLEOTIDE SEQUENCE</scope>
    <source>
        <strain evidence="11">Gambia15-2214</strain>
    </source>
</reference>
<dbReference type="EMBL" id="JAHLFV010000021">
    <property type="protein sequence ID" value="MBU3849124.1"/>
    <property type="molecule type" value="Genomic_DNA"/>
</dbReference>
<evidence type="ECO:0000256" key="1">
    <source>
        <dbReference type="ARBA" id="ARBA00001946"/>
    </source>
</evidence>
<dbReference type="AlphaFoldDB" id="A0A9E2NYK1"/>
<keyword evidence="5" id="KW-0479">Metal-binding</keyword>
<dbReference type="Pfam" id="PF09297">
    <property type="entry name" value="Zn_ribbon_NUD"/>
    <property type="match status" value="1"/>
</dbReference>
<evidence type="ECO:0000256" key="8">
    <source>
        <dbReference type="ARBA" id="ARBA00023027"/>
    </source>
</evidence>
<evidence type="ECO:0000256" key="9">
    <source>
        <dbReference type="ARBA" id="ARBA00023679"/>
    </source>
</evidence>
<dbReference type="Pfam" id="PF00293">
    <property type="entry name" value="NUDIX"/>
    <property type="match status" value="1"/>
</dbReference>
<dbReference type="PANTHER" id="PTHR42904:SF6">
    <property type="entry name" value="NAD-CAPPED RNA HYDROLASE NUDT12"/>
    <property type="match status" value="1"/>
</dbReference>
<dbReference type="Gene3D" id="3.90.79.20">
    <property type="match status" value="1"/>
</dbReference>
<dbReference type="GO" id="GO:0019677">
    <property type="term" value="P:NAD+ catabolic process"/>
    <property type="evidence" value="ECO:0007669"/>
    <property type="project" value="TreeGrafter"/>
</dbReference>
<dbReference type="PROSITE" id="PS51462">
    <property type="entry name" value="NUDIX"/>
    <property type="match status" value="1"/>
</dbReference>
<sequence>MTNISHSADTHSLFIFKGNSLLVEVSENIVLPTKSIYEKFLEYHVASDWFAEPEQKYIAMSVEEDAAIPPRYRWMFLRELIAYRFPETIIASRALALLNWRKKYRFCGKCGQQLHDASDETARVCIHCGSIFYPALSPAMIVLVQREDKILLARHKHRNTDIFTCLAGYIEAGESVEHCVSREVMEEAGITVRDIRYVGSRSWPFPDQLMLAFTAHWESGELSPETSEINELRWFPRDNLPPLPPIGSVARALITGEKL</sequence>
<dbReference type="EC" id="3.6.1.22" evidence="4"/>
<dbReference type="GO" id="GO:0006742">
    <property type="term" value="P:NADP+ catabolic process"/>
    <property type="evidence" value="ECO:0007669"/>
    <property type="project" value="TreeGrafter"/>
</dbReference>
<dbReference type="NCBIfam" id="NF001299">
    <property type="entry name" value="PRK00241.1"/>
    <property type="match status" value="1"/>
</dbReference>
<dbReference type="GO" id="GO:0005829">
    <property type="term" value="C:cytosol"/>
    <property type="evidence" value="ECO:0007669"/>
    <property type="project" value="TreeGrafter"/>
</dbReference>
<dbReference type="InterPro" id="IPR000086">
    <property type="entry name" value="NUDIX_hydrolase_dom"/>
</dbReference>
<dbReference type="PANTHER" id="PTHR42904">
    <property type="entry name" value="NUDIX HYDROLASE, NUDC SUBFAMILY"/>
    <property type="match status" value="1"/>
</dbReference>
<comment type="cofactor">
    <cofactor evidence="2">
        <name>Zn(2+)</name>
        <dbReference type="ChEBI" id="CHEBI:29105"/>
    </cofactor>
</comment>
<dbReference type="GO" id="GO:0035529">
    <property type="term" value="F:NADH pyrophosphatase activity"/>
    <property type="evidence" value="ECO:0007669"/>
    <property type="project" value="TreeGrafter"/>
</dbReference>
<evidence type="ECO:0000313" key="11">
    <source>
        <dbReference type="EMBL" id="MBU3849124.1"/>
    </source>
</evidence>
<organism evidence="11 12">
    <name type="scientific">Candidatus Treponema excrementipullorum</name>
    <dbReference type="NCBI Taxonomy" id="2838768"/>
    <lineage>
        <taxon>Bacteria</taxon>
        <taxon>Pseudomonadati</taxon>
        <taxon>Spirochaetota</taxon>
        <taxon>Spirochaetia</taxon>
        <taxon>Spirochaetales</taxon>
        <taxon>Treponemataceae</taxon>
        <taxon>Treponema</taxon>
    </lineage>
</organism>
<dbReference type="InterPro" id="IPR050241">
    <property type="entry name" value="NAD-cap_RNA_hydrolase_NudC"/>
</dbReference>
<name>A0A9E2NYK1_9SPIR</name>
<dbReference type="Proteomes" id="UP000823914">
    <property type="component" value="Unassembled WGS sequence"/>
</dbReference>
<evidence type="ECO:0000313" key="12">
    <source>
        <dbReference type="Proteomes" id="UP000823914"/>
    </source>
</evidence>
<dbReference type="PROSITE" id="PS00893">
    <property type="entry name" value="NUDIX_BOX"/>
    <property type="match status" value="1"/>
</dbReference>
<dbReference type="InterPro" id="IPR015797">
    <property type="entry name" value="NUDIX_hydrolase-like_dom_sf"/>
</dbReference>
<proteinExistence type="inferred from homology"/>
<protein>
    <recommendedName>
        <fullName evidence="4">NAD(+) diphosphatase</fullName>
        <ecNumber evidence="4">3.6.1.22</ecNumber>
    </recommendedName>
</protein>
<dbReference type="InterPro" id="IPR020084">
    <property type="entry name" value="NUDIX_hydrolase_CS"/>
</dbReference>
<evidence type="ECO:0000256" key="3">
    <source>
        <dbReference type="ARBA" id="ARBA00009595"/>
    </source>
</evidence>
<evidence type="ECO:0000256" key="5">
    <source>
        <dbReference type="ARBA" id="ARBA00022723"/>
    </source>
</evidence>
<evidence type="ECO:0000259" key="10">
    <source>
        <dbReference type="PROSITE" id="PS51462"/>
    </source>
</evidence>
<keyword evidence="6 11" id="KW-0378">Hydrolase</keyword>
<dbReference type="GO" id="GO:0046872">
    <property type="term" value="F:metal ion binding"/>
    <property type="evidence" value="ECO:0007669"/>
    <property type="project" value="UniProtKB-KW"/>
</dbReference>
<comment type="caution">
    <text evidence="11">The sequence shown here is derived from an EMBL/GenBank/DDBJ whole genome shotgun (WGS) entry which is preliminary data.</text>
</comment>
<gene>
    <name evidence="11" type="primary">nudC</name>
    <name evidence="11" type="ORF">IAA16_00995</name>
</gene>
<accession>A0A9E2NYK1</accession>
<dbReference type="InterPro" id="IPR015376">
    <property type="entry name" value="Znr_NADH_PPase"/>
</dbReference>
<comment type="catalytic activity">
    <reaction evidence="9">
        <text>a 5'-end NAD(+)-phospho-ribonucleoside in mRNA + H2O = a 5'-end phospho-adenosine-phospho-ribonucleoside in mRNA + beta-nicotinamide D-ribonucleotide + 2 H(+)</text>
        <dbReference type="Rhea" id="RHEA:60876"/>
        <dbReference type="Rhea" id="RHEA-COMP:15698"/>
        <dbReference type="Rhea" id="RHEA-COMP:15719"/>
        <dbReference type="ChEBI" id="CHEBI:14649"/>
        <dbReference type="ChEBI" id="CHEBI:15377"/>
        <dbReference type="ChEBI" id="CHEBI:15378"/>
        <dbReference type="ChEBI" id="CHEBI:144029"/>
        <dbReference type="ChEBI" id="CHEBI:144051"/>
    </reaction>
    <physiologicalReaction direction="left-to-right" evidence="9">
        <dbReference type="Rhea" id="RHEA:60877"/>
    </physiologicalReaction>
</comment>
<dbReference type="SUPFAM" id="SSF55811">
    <property type="entry name" value="Nudix"/>
    <property type="match status" value="1"/>
</dbReference>
<dbReference type="Gene3D" id="3.90.79.10">
    <property type="entry name" value="Nucleoside Triphosphate Pyrophosphohydrolase"/>
    <property type="match status" value="1"/>
</dbReference>
<feature type="domain" description="Nudix hydrolase" evidence="10">
    <location>
        <begin position="134"/>
        <end position="257"/>
    </location>
</feature>
<comment type="cofactor">
    <cofactor evidence="1">
        <name>Mg(2+)</name>
        <dbReference type="ChEBI" id="CHEBI:18420"/>
    </cofactor>
</comment>
<evidence type="ECO:0000256" key="7">
    <source>
        <dbReference type="ARBA" id="ARBA00022842"/>
    </source>
</evidence>
<keyword evidence="8" id="KW-0520">NAD</keyword>